<dbReference type="AlphaFoldDB" id="A0AAD5K9W6"/>
<comment type="caution">
    <text evidence="1">The sequence shown here is derived from an EMBL/GenBank/DDBJ whole genome shotgun (WGS) entry which is preliminary data.</text>
</comment>
<dbReference type="EMBL" id="JAIXMP010000019">
    <property type="protein sequence ID" value="KAI9258045.1"/>
    <property type="molecule type" value="Genomic_DNA"/>
</dbReference>
<reference evidence="1" key="2">
    <citation type="submission" date="2023-02" db="EMBL/GenBank/DDBJ databases">
        <authorList>
            <consortium name="DOE Joint Genome Institute"/>
            <person name="Mondo S.J."/>
            <person name="Chang Y."/>
            <person name="Wang Y."/>
            <person name="Ahrendt S."/>
            <person name="Andreopoulos W."/>
            <person name="Barry K."/>
            <person name="Beard J."/>
            <person name="Benny G.L."/>
            <person name="Blankenship S."/>
            <person name="Bonito G."/>
            <person name="Cuomo C."/>
            <person name="Desiro A."/>
            <person name="Gervers K.A."/>
            <person name="Hundley H."/>
            <person name="Kuo A."/>
            <person name="LaButti K."/>
            <person name="Lang B.F."/>
            <person name="Lipzen A."/>
            <person name="O'Donnell K."/>
            <person name="Pangilinan J."/>
            <person name="Reynolds N."/>
            <person name="Sandor L."/>
            <person name="Smith M.W."/>
            <person name="Tsang A."/>
            <person name="Grigoriev I.V."/>
            <person name="Stajich J.E."/>
            <person name="Spatafora J.W."/>
        </authorList>
    </citation>
    <scope>NUCLEOTIDE SEQUENCE</scope>
    <source>
        <strain evidence="1">RSA 2281</strain>
    </source>
</reference>
<keyword evidence="2" id="KW-1185">Reference proteome</keyword>
<reference evidence="1" key="1">
    <citation type="journal article" date="2022" name="IScience">
        <title>Evolution of zygomycete secretomes and the origins of terrestrial fungal ecologies.</title>
        <authorList>
            <person name="Chang Y."/>
            <person name="Wang Y."/>
            <person name="Mondo S."/>
            <person name="Ahrendt S."/>
            <person name="Andreopoulos W."/>
            <person name="Barry K."/>
            <person name="Beard J."/>
            <person name="Benny G.L."/>
            <person name="Blankenship S."/>
            <person name="Bonito G."/>
            <person name="Cuomo C."/>
            <person name="Desiro A."/>
            <person name="Gervers K.A."/>
            <person name="Hundley H."/>
            <person name="Kuo A."/>
            <person name="LaButti K."/>
            <person name="Lang B.F."/>
            <person name="Lipzen A."/>
            <person name="O'Donnell K."/>
            <person name="Pangilinan J."/>
            <person name="Reynolds N."/>
            <person name="Sandor L."/>
            <person name="Smith M.E."/>
            <person name="Tsang A."/>
            <person name="Grigoriev I.V."/>
            <person name="Stajich J.E."/>
            <person name="Spatafora J.W."/>
        </authorList>
    </citation>
    <scope>NUCLEOTIDE SEQUENCE</scope>
    <source>
        <strain evidence="1">RSA 2281</strain>
    </source>
</reference>
<evidence type="ECO:0000313" key="1">
    <source>
        <dbReference type="EMBL" id="KAI9258045.1"/>
    </source>
</evidence>
<name>A0AAD5K9W6_9FUNG</name>
<proteinExistence type="predicted"/>
<sequence>MDNNNRSLHRSFAEIQQRTNILTDSMEVCKEFHEQYNNVMVNNVFADWTREDKARFLISKEEYHDFEHFLRIMKYELAIEKYHIRADHHQQQHPFSDDPNGVLSIQVIEVLERMIHNYLLSHTQAWCRIHTNRDAAEENMLIKTEIDLEVVQMDHTRETEFRQVHVRRSENYERNLLRPN</sequence>
<accession>A0AAD5K9W6</accession>
<gene>
    <name evidence="1" type="ORF">BDA99DRAFT_606288</name>
</gene>
<evidence type="ECO:0000313" key="2">
    <source>
        <dbReference type="Proteomes" id="UP001209540"/>
    </source>
</evidence>
<organism evidence="1 2">
    <name type="scientific">Phascolomyces articulosus</name>
    <dbReference type="NCBI Taxonomy" id="60185"/>
    <lineage>
        <taxon>Eukaryota</taxon>
        <taxon>Fungi</taxon>
        <taxon>Fungi incertae sedis</taxon>
        <taxon>Mucoromycota</taxon>
        <taxon>Mucoromycotina</taxon>
        <taxon>Mucoromycetes</taxon>
        <taxon>Mucorales</taxon>
        <taxon>Lichtheimiaceae</taxon>
        <taxon>Phascolomyces</taxon>
    </lineage>
</organism>
<protein>
    <submittedName>
        <fullName evidence="1">Uncharacterized protein</fullName>
    </submittedName>
</protein>
<dbReference type="Proteomes" id="UP001209540">
    <property type="component" value="Unassembled WGS sequence"/>
</dbReference>